<feature type="region of interest" description="Disordered" evidence="1">
    <location>
        <begin position="91"/>
        <end position="119"/>
    </location>
</feature>
<evidence type="ECO:0000313" key="2">
    <source>
        <dbReference type="EMBL" id="KAK3763273.1"/>
    </source>
</evidence>
<feature type="compositionally biased region" description="Basic and acidic residues" evidence="1">
    <location>
        <begin position="22"/>
        <end position="36"/>
    </location>
</feature>
<keyword evidence="3" id="KW-1185">Reference proteome</keyword>
<organism evidence="2 3">
    <name type="scientific">Elysia crispata</name>
    <name type="common">lettuce slug</name>
    <dbReference type="NCBI Taxonomy" id="231223"/>
    <lineage>
        <taxon>Eukaryota</taxon>
        <taxon>Metazoa</taxon>
        <taxon>Spiralia</taxon>
        <taxon>Lophotrochozoa</taxon>
        <taxon>Mollusca</taxon>
        <taxon>Gastropoda</taxon>
        <taxon>Heterobranchia</taxon>
        <taxon>Euthyneura</taxon>
        <taxon>Panpulmonata</taxon>
        <taxon>Sacoglossa</taxon>
        <taxon>Placobranchoidea</taxon>
        <taxon>Plakobranchidae</taxon>
        <taxon>Elysia</taxon>
    </lineage>
</organism>
<reference evidence="2" key="1">
    <citation type="journal article" date="2023" name="G3 (Bethesda)">
        <title>A reference genome for the long-term kleptoplast-retaining sea slug Elysia crispata morphotype clarki.</title>
        <authorList>
            <person name="Eastman K.E."/>
            <person name="Pendleton A.L."/>
            <person name="Shaikh M.A."/>
            <person name="Suttiyut T."/>
            <person name="Ogas R."/>
            <person name="Tomko P."/>
            <person name="Gavelis G."/>
            <person name="Widhalm J.R."/>
            <person name="Wisecaver J.H."/>
        </authorList>
    </citation>
    <scope>NUCLEOTIDE SEQUENCE</scope>
    <source>
        <strain evidence="2">ECLA1</strain>
    </source>
</reference>
<gene>
    <name evidence="2" type="ORF">RRG08_021096</name>
</gene>
<name>A0AAE1DBF0_9GAST</name>
<feature type="compositionally biased region" description="Basic and acidic residues" evidence="1">
    <location>
        <begin position="102"/>
        <end position="113"/>
    </location>
</feature>
<sequence>MASIDTHQIETEKVELSASRDVSLDPDHGRDQDKNEVQASETGLFAHQSVIEPRADEDVGEEDEYLEDISQENLDKLRTQVELMRNKSCLEDGTLNNTDDNDSLRDFDEKSSDDFELGNDDLCDTDTDWSDSDLQALGLRCSQSVKREKELLSSDSDSDIPLANLKSVLAVWMKETAQKKFVQT</sequence>
<feature type="region of interest" description="Disordered" evidence="1">
    <location>
        <begin position="1"/>
        <end position="71"/>
    </location>
</feature>
<dbReference type="EMBL" id="JAWDGP010004573">
    <property type="protein sequence ID" value="KAK3763273.1"/>
    <property type="molecule type" value="Genomic_DNA"/>
</dbReference>
<evidence type="ECO:0000256" key="1">
    <source>
        <dbReference type="SAM" id="MobiDB-lite"/>
    </source>
</evidence>
<dbReference type="Proteomes" id="UP001283361">
    <property type="component" value="Unassembled WGS sequence"/>
</dbReference>
<evidence type="ECO:0000313" key="3">
    <source>
        <dbReference type="Proteomes" id="UP001283361"/>
    </source>
</evidence>
<dbReference type="AlphaFoldDB" id="A0AAE1DBF0"/>
<comment type="caution">
    <text evidence="2">The sequence shown here is derived from an EMBL/GenBank/DDBJ whole genome shotgun (WGS) entry which is preliminary data.</text>
</comment>
<feature type="compositionally biased region" description="Acidic residues" evidence="1">
    <location>
        <begin position="58"/>
        <end position="70"/>
    </location>
</feature>
<accession>A0AAE1DBF0</accession>
<proteinExistence type="predicted"/>
<protein>
    <submittedName>
        <fullName evidence="2">Uncharacterized protein</fullName>
    </submittedName>
</protein>